<sequence>MRMPKSFLCVLLHAHLPYVRHPEIEDSLEERWLFEALTETYLPLLRMLEERARRNAPGRITISLSPTLLAMFEDPLLRRRYSFRLGRLVELAEREVARTRHDARFQPLAIHYRERFRESLAQFEDRYRRDVVSAFRALFESGQVRLITCGATHGYLPLMSLGAPSWRAQIGTAVRDTECGPVALGRDAESSRQVWSASEGYPGDSSYREYYRDQGFDLPIDEVREFLPSGGTRTHLGLKYYRITDRRTPHREPYEPARASARAREHAAHFLRERSAQAKAASDRLGQPALLLAPYDAELMGHWWYEGPEWLGHVLDEAARDPGIEAVDPIEAMDRIPRACEGRLHPSSWGEGGYSAVWLDSSNDWIYRHLNRAAERMQHLAQGRERYDALQARALAQAGRELLLAQASDWAFIMRTGTLVPYAVRRTELHLQRFGKLEEGVRSGRVDAVELAEFEELDPIFPALDAGLFA</sequence>
<protein>
    <submittedName>
        <fullName evidence="8">DUF1957 domain-containing protein</fullName>
    </submittedName>
</protein>
<feature type="domain" description="1,4-alpha-glucan branching enzyme C-terminal" evidence="7">
    <location>
        <begin position="369"/>
        <end position="469"/>
    </location>
</feature>
<evidence type="ECO:0000313" key="8">
    <source>
        <dbReference type="EMBL" id="TMQ48449.1"/>
    </source>
</evidence>
<dbReference type="InterPro" id="IPR028995">
    <property type="entry name" value="Glyco_hydro_57/38_cen_sf"/>
</dbReference>
<dbReference type="InterPro" id="IPR037090">
    <property type="entry name" value="57_glycoside_trans_central"/>
</dbReference>
<dbReference type="InterPro" id="IPR040042">
    <property type="entry name" value="Branching_enz_MT3115-like"/>
</dbReference>
<evidence type="ECO:0000256" key="1">
    <source>
        <dbReference type="ARBA" id="ARBA00006821"/>
    </source>
</evidence>
<comment type="similarity">
    <text evidence="1 5">Belongs to the glycosyl hydrolase 57 family.</text>
</comment>
<feature type="domain" description="Glycoside hydrolase family 57 N-terminal" evidence="6">
    <location>
        <begin position="11"/>
        <end position="170"/>
    </location>
</feature>
<organism evidence="8 9">
    <name type="scientific">Eiseniibacteriota bacterium</name>
    <dbReference type="NCBI Taxonomy" id="2212470"/>
    <lineage>
        <taxon>Bacteria</taxon>
        <taxon>Candidatus Eiseniibacteriota</taxon>
    </lineage>
</organism>
<evidence type="ECO:0000256" key="2">
    <source>
        <dbReference type="ARBA" id="ARBA00023277"/>
    </source>
</evidence>
<dbReference type="InterPro" id="IPR004300">
    <property type="entry name" value="Glyco_hydro_57_N"/>
</dbReference>
<feature type="active site" description="Nucleophile" evidence="3">
    <location>
        <position position="178"/>
    </location>
</feature>
<feature type="binding site" evidence="4">
    <location>
        <position position="409"/>
    </location>
    <ligand>
        <name>substrate</name>
    </ligand>
</feature>
<dbReference type="InterPro" id="IPR015293">
    <property type="entry name" value="BE_C"/>
</dbReference>
<evidence type="ECO:0000256" key="3">
    <source>
        <dbReference type="PIRSR" id="PIRSR640042-1"/>
    </source>
</evidence>
<dbReference type="PANTHER" id="PTHR41695">
    <property type="entry name" value="1,4-ALPHA-GLUCAN BRANCHING ENZYME RV3031-RELATED"/>
    <property type="match status" value="1"/>
</dbReference>
<evidence type="ECO:0000259" key="7">
    <source>
        <dbReference type="Pfam" id="PF09210"/>
    </source>
</evidence>
<dbReference type="AlphaFoldDB" id="A0A538SAQ2"/>
<evidence type="ECO:0000313" key="9">
    <source>
        <dbReference type="Proteomes" id="UP000316292"/>
    </source>
</evidence>
<evidence type="ECO:0000259" key="6">
    <source>
        <dbReference type="Pfam" id="PF03065"/>
    </source>
</evidence>
<keyword evidence="2 5" id="KW-0119">Carbohydrate metabolism</keyword>
<feature type="binding site" evidence="4">
    <location>
        <position position="203"/>
    </location>
    <ligand>
        <name>substrate</name>
    </ligand>
</feature>
<dbReference type="InterPro" id="IPR027291">
    <property type="entry name" value="Glyco_hydro_38_N_sf"/>
</dbReference>
<reference evidence="8 9" key="1">
    <citation type="journal article" date="2019" name="Nat. Microbiol.">
        <title>Mediterranean grassland soil C-N compound turnover is dependent on rainfall and depth, and is mediated by genomically divergent microorganisms.</title>
        <authorList>
            <person name="Diamond S."/>
            <person name="Andeer P.F."/>
            <person name="Li Z."/>
            <person name="Crits-Christoph A."/>
            <person name="Burstein D."/>
            <person name="Anantharaman K."/>
            <person name="Lane K.R."/>
            <person name="Thomas B.C."/>
            <person name="Pan C."/>
            <person name="Northen T.R."/>
            <person name="Banfield J.F."/>
        </authorList>
    </citation>
    <scope>NUCLEOTIDE SEQUENCE [LARGE SCALE GENOMIC DNA]</scope>
    <source>
        <strain evidence="8">WS_1</strain>
    </source>
</reference>
<dbReference type="SUPFAM" id="SSF88688">
    <property type="entry name" value="Families 57/38 glycoside transferase middle domain"/>
    <property type="match status" value="1"/>
</dbReference>
<dbReference type="EMBL" id="VBOR01000075">
    <property type="protein sequence ID" value="TMQ48449.1"/>
    <property type="molecule type" value="Genomic_DNA"/>
</dbReference>
<gene>
    <name evidence="8" type="ORF">E6K71_07230</name>
</gene>
<evidence type="ECO:0000256" key="5">
    <source>
        <dbReference type="RuleBase" id="RU361196"/>
    </source>
</evidence>
<feature type="active site" description="Proton donor" evidence="3">
    <location>
        <position position="296"/>
    </location>
</feature>
<dbReference type="GO" id="GO:0005576">
    <property type="term" value="C:extracellular region"/>
    <property type="evidence" value="ECO:0007669"/>
    <property type="project" value="TreeGrafter"/>
</dbReference>
<evidence type="ECO:0000256" key="4">
    <source>
        <dbReference type="PIRSR" id="PIRSR640042-2"/>
    </source>
</evidence>
<dbReference type="InterPro" id="IPR011330">
    <property type="entry name" value="Glyco_hydro/deAcase_b/a-brl"/>
</dbReference>
<dbReference type="Gene3D" id="1.20.1430.10">
    <property type="entry name" value="Families 57/38 glycoside transferase, middle domain"/>
    <property type="match status" value="1"/>
</dbReference>
<dbReference type="SUPFAM" id="SSF88713">
    <property type="entry name" value="Glycoside hydrolase/deacetylase"/>
    <property type="match status" value="1"/>
</dbReference>
<accession>A0A538SAQ2</accession>
<dbReference type="Gene3D" id="3.20.110.10">
    <property type="entry name" value="Glycoside hydrolase 38, N terminal domain"/>
    <property type="match status" value="2"/>
</dbReference>
<proteinExistence type="inferred from homology"/>
<dbReference type="Pfam" id="PF03065">
    <property type="entry name" value="Glyco_hydro_57"/>
    <property type="match status" value="1"/>
</dbReference>
<dbReference type="Proteomes" id="UP000316292">
    <property type="component" value="Unassembled WGS sequence"/>
</dbReference>
<dbReference type="PANTHER" id="PTHR41695:SF1">
    <property type="entry name" value="1,4-ALPHA-GLUCAN BRANCHING ENZYME TK1436"/>
    <property type="match status" value="1"/>
</dbReference>
<feature type="binding site" evidence="4">
    <location>
        <position position="186"/>
    </location>
    <ligand>
        <name>substrate</name>
    </ligand>
</feature>
<dbReference type="GO" id="GO:0030979">
    <property type="term" value="P:alpha-glucan biosynthetic process"/>
    <property type="evidence" value="ECO:0007669"/>
    <property type="project" value="InterPro"/>
</dbReference>
<comment type="caution">
    <text evidence="8">The sequence shown here is derived from an EMBL/GenBank/DDBJ whole genome shotgun (WGS) entry which is preliminary data.</text>
</comment>
<feature type="binding site" evidence="4">
    <location>
        <position position="349"/>
    </location>
    <ligand>
        <name>substrate</name>
    </ligand>
</feature>
<dbReference type="GO" id="GO:0003844">
    <property type="term" value="F:1,4-alpha-glucan branching enzyme activity"/>
    <property type="evidence" value="ECO:0007669"/>
    <property type="project" value="InterPro"/>
</dbReference>
<dbReference type="Pfam" id="PF09210">
    <property type="entry name" value="BE_C"/>
    <property type="match status" value="1"/>
</dbReference>
<name>A0A538SAQ2_UNCEI</name>